<sequence>MPSAQNSAGAGKAAKFVAANPLGPMANPFEGMDDDQKEYQKAVAENVNKRMENAMNDIKAKYARGDGGKDANDNGPTGDAYRQHENAMKKKAMDRKSAMNQARAEEAAMLKAQKENLARENAGKDSDDSDDEYDDLLDELDADPEMEAIRSARIDAMRMQAGERAENLAKGHGTYRYISQDEFLTEVTSSKWFERCKIMHHHLELIAPHHIECKFLSIDAEKTPFFVQKLQVQTLPTLIIFRDGVVQDRLTGFQEMAVDPEEPDKWHTSKLQAWIASTGAIKFAMPTEEIMKEMKKMGITPRGTIWGENRAHHDESDSD</sequence>
<evidence type="ECO:0000313" key="4">
    <source>
        <dbReference type="Proteomes" id="UP001165082"/>
    </source>
</evidence>
<feature type="compositionally biased region" description="Basic and acidic residues" evidence="1">
    <location>
        <begin position="60"/>
        <end position="72"/>
    </location>
</feature>
<evidence type="ECO:0000313" key="3">
    <source>
        <dbReference type="EMBL" id="GMH76746.1"/>
    </source>
</evidence>
<protein>
    <recommendedName>
        <fullName evidence="2">Thioredoxin domain-containing protein</fullName>
    </recommendedName>
</protein>
<dbReference type="Proteomes" id="UP001165082">
    <property type="component" value="Unassembled WGS sequence"/>
</dbReference>
<gene>
    <name evidence="3" type="ORF">TrRE_jg8090</name>
</gene>
<dbReference type="SUPFAM" id="SSF52833">
    <property type="entry name" value="Thioredoxin-like"/>
    <property type="match status" value="1"/>
</dbReference>
<dbReference type="AlphaFoldDB" id="A0A9W7APF8"/>
<keyword evidence="4" id="KW-1185">Reference proteome</keyword>
<feature type="region of interest" description="Disordered" evidence="1">
    <location>
        <begin position="60"/>
        <end position="105"/>
    </location>
</feature>
<comment type="caution">
    <text evidence="3">The sequence shown here is derived from an EMBL/GenBank/DDBJ whole genome shotgun (WGS) entry which is preliminary data.</text>
</comment>
<proteinExistence type="predicted"/>
<evidence type="ECO:0000256" key="1">
    <source>
        <dbReference type="SAM" id="MobiDB-lite"/>
    </source>
</evidence>
<dbReference type="OrthoDB" id="10257948at2759"/>
<reference evidence="3" key="1">
    <citation type="submission" date="2022-07" db="EMBL/GenBank/DDBJ databases">
        <title>Genome analysis of Parmales, a sister group of diatoms, reveals the evolutionary specialization of diatoms from phago-mixotrophs to photoautotrophs.</title>
        <authorList>
            <person name="Ban H."/>
            <person name="Sato S."/>
            <person name="Yoshikawa S."/>
            <person name="Kazumasa Y."/>
            <person name="Nakamura Y."/>
            <person name="Ichinomiya M."/>
            <person name="Saitoh K."/>
            <person name="Sato N."/>
            <person name="Blanc-Mathieu R."/>
            <person name="Endo H."/>
            <person name="Kuwata A."/>
            <person name="Ogata H."/>
        </authorList>
    </citation>
    <scope>NUCLEOTIDE SEQUENCE</scope>
</reference>
<feature type="domain" description="Thioredoxin" evidence="2">
    <location>
        <begin position="190"/>
        <end position="255"/>
    </location>
</feature>
<dbReference type="Pfam" id="PF00085">
    <property type="entry name" value="Thioredoxin"/>
    <property type="match status" value="1"/>
</dbReference>
<name>A0A9W7APF8_9STRA</name>
<accession>A0A9W7APF8</accession>
<organism evidence="3 4">
    <name type="scientific">Triparma retinervis</name>
    <dbReference type="NCBI Taxonomy" id="2557542"/>
    <lineage>
        <taxon>Eukaryota</taxon>
        <taxon>Sar</taxon>
        <taxon>Stramenopiles</taxon>
        <taxon>Ochrophyta</taxon>
        <taxon>Bolidophyceae</taxon>
        <taxon>Parmales</taxon>
        <taxon>Triparmaceae</taxon>
        <taxon>Triparma</taxon>
    </lineage>
</organism>
<dbReference type="EMBL" id="BRXZ01001693">
    <property type="protein sequence ID" value="GMH76746.1"/>
    <property type="molecule type" value="Genomic_DNA"/>
</dbReference>
<dbReference type="PANTHER" id="PTHR21148">
    <property type="entry name" value="THIOREDOXIN DOMAIN-CONTAINING PROTEIN 9"/>
    <property type="match status" value="1"/>
</dbReference>
<dbReference type="InterPro" id="IPR013766">
    <property type="entry name" value="Thioredoxin_domain"/>
</dbReference>
<dbReference type="Gene3D" id="3.40.30.10">
    <property type="entry name" value="Glutaredoxin"/>
    <property type="match status" value="1"/>
</dbReference>
<dbReference type="InterPro" id="IPR036249">
    <property type="entry name" value="Thioredoxin-like_sf"/>
</dbReference>
<evidence type="ECO:0000259" key="2">
    <source>
        <dbReference type="Pfam" id="PF00085"/>
    </source>
</evidence>